<dbReference type="Gene3D" id="3.90.1150.10">
    <property type="entry name" value="Aspartate Aminotransferase, domain 1"/>
    <property type="match status" value="1"/>
</dbReference>
<accession>C8XBA5</accession>
<evidence type="ECO:0000313" key="8">
    <source>
        <dbReference type="Proteomes" id="UP000002218"/>
    </source>
</evidence>
<proteinExistence type="inferred from homology"/>
<keyword evidence="4 5" id="KW-0663">Pyridoxal phosphate</keyword>
<dbReference type="GO" id="GO:0030170">
    <property type="term" value="F:pyridoxal phosphate binding"/>
    <property type="evidence" value="ECO:0007669"/>
    <property type="project" value="InterPro"/>
</dbReference>
<dbReference type="InterPro" id="IPR049704">
    <property type="entry name" value="Aminotrans_3_PPA_site"/>
</dbReference>
<dbReference type="Proteomes" id="UP000002218">
    <property type="component" value="Chromosome"/>
</dbReference>
<dbReference type="InterPro" id="IPR050103">
    <property type="entry name" value="Class-III_PLP-dep_AT"/>
</dbReference>
<keyword evidence="2 7" id="KW-0032">Aminotransferase</keyword>
<evidence type="ECO:0000256" key="1">
    <source>
        <dbReference type="ARBA" id="ARBA00001933"/>
    </source>
</evidence>
<name>C8XBA5_NAKMY</name>
<gene>
    <name evidence="7" type="ordered locus">Namu_5127</name>
</gene>
<keyword evidence="8" id="KW-1185">Reference proteome</keyword>
<organism evidence="7 8">
    <name type="scientific">Nakamurella multipartita (strain ATCC 700099 / DSM 44233 / CIP 104796 / JCM 9543 / NBRC 105858 / Y-104)</name>
    <name type="common">Microsphaera multipartita</name>
    <dbReference type="NCBI Taxonomy" id="479431"/>
    <lineage>
        <taxon>Bacteria</taxon>
        <taxon>Bacillati</taxon>
        <taxon>Actinomycetota</taxon>
        <taxon>Actinomycetes</taxon>
        <taxon>Nakamurellales</taxon>
        <taxon>Nakamurellaceae</taxon>
        <taxon>Nakamurella</taxon>
    </lineage>
</organism>
<dbReference type="OrthoDB" id="9801052at2"/>
<feature type="compositionally biased region" description="Pro residues" evidence="6">
    <location>
        <begin position="424"/>
        <end position="444"/>
    </location>
</feature>
<dbReference type="CDD" id="cd00610">
    <property type="entry name" value="OAT_like"/>
    <property type="match status" value="1"/>
</dbReference>
<dbReference type="SUPFAM" id="SSF53383">
    <property type="entry name" value="PLP-dependent transferases"/>
    <property type="match status" value="1"/>
</dbReference>
<feature type="region of interest" description="Disordered" evidence="6">
    <location>
        <begin position="408"/>
        <end position="453"/>
    </location>
</feature>
<sequence length="453" mass="47790">MTAPTDRRAALDRYRRHVNKSSAALVELLGAPLPEVALGNHLYDADGVRYLDCAGFGVNLIGHRHPVVVDAVKRQLDRSPLVSRPLISRVTADAAAALADVAPPGLDHVYLTNSGAEAVEVALKLARLHGRTRVIAMRDGFHGKTFGALSVTGRPAYRAPFEPLLPGVEFAAFGDIDDLARRLATDGERSCVLAEPILGEGGVHVPPAGWLAAVRELCTRTGALLILDEIQTGLGRTGAWWAADTEGVVPDILLSGKILSGGVVPVGAVLATDAVFRPLDEDPMLHSSTFAGSPLAAAAVTATLDVLRAEGLVARSAELGVELSALVREVLAEHCPGLVAEVRGRGLLIGMDFVSSDLAVEFLMELLARRVVPSYSLNKYNVLRLTPPATLTAADVAELHEALTGAAREVGRRRARASRRPAAPTRPVPAVPPIALPTNPPTDPPTEEYPCAS</sequence>
<dbReference type="PANTHER" id="PTHR11986:SF79">
    <property type="entry name" value="ACETYLORNITHINE AMINOTRANSFERASE, MITOCHONDRIAL"/>
    <property type="match status" value="1"/>
</dbReference>
<dbReference type="InParanoid" id="C8XBA5"/>
<dbReference type="InterPro" id="IPR015424">
    <property type="entry name" value="PyrdxlP-dep_Trfase"/>
</dbReference>
<dbReference type="PANTHER" id="PTHR11986">
    <property type="entry name" value="AMINOTRANSFERASE CLASS III"/>
    <property type="match status" value="1"/>
</dbReference>
<dbReference type="Pfam" id="PF00202">
    <property type="entry name" value="Aminotran_3"/>
    <property type="match status" value="1"/>
</dbReference>
<reference evidence="8" key="1">
    <citation type="submission" date="2009-09" db="EMBL/GenBank/DDBJ databases">
        <title>The complete genome of Nakamurella multipartita DSM 44233.</title>
        <authorList>
            <consortium name="US DOE Joint Genome Institute (JGI-PGF)"/>
            <person name="Lucas S."/>
            <person name="Copeland A."/>
            <person name="Lapidus A."/>
            <person name="Glavina del Rio T."/>
            <person name="Dalin E."/>
            <person name="Tice H."/>
            <person name="Bruce D."/>
            <person name="Goodwin L."/>
            <person name="Pitluck S."/>
            <person name="Kyrpides N."/>
            <person name="Mavromatis K."/>
            <person name="Ivanova N."/>
            <person name="Ovchinnikova G."/>
            <person name="Sims D."/>
            <person name="Meincke L."/>
            <person name="Brettin T."/>
            <person name="Detter J.C."/>
            <person name="Han C."/>
            <person name="Larimer F."/>
            <person name="Land M."/>
            <person name="Hauser L."/>
            <person name="Markowitz V."/>
            <person name="Cheng J.-F."/>
            <person name="Hugenholtz P."/>
            <person name="Woyke T."/>
            <person name="Wu D."/>
            <person name="Klenk H.-P."/>
            <person name="Eisen J.A."/>
        </authorList>
    </citation>
    <scope>NUCLEOTIDE SEQUENCE [LARGE SCALE GENOMIC DNA]</scope>
    <source>
        <strain evidence="8">ATCC 700099 / DSM 44233 / CIP 104796 / JCM 9543 / NBRC 105858 / Y-104</strain>
    </source>
</reference>
<dbReference type="eggNOG" id="COG4992">
    <property type="taxonomic scope" value="Bacteria"/>
</dbReference>
<dbReference type="PIRSF" id="PIRSF000521">
    <property type="entry name" value="Transaminase_4ab_Lys_Orn"/>
    <property type="match status" value="1"/>
</dbReference>
<evidence type="ECO:0000256" key="4">
    <source>
        <dbReference type="ARBA" id="ARBA00022898"/>
    </source>
</evidence>
<dbReference type="GO" id="GO:0042802">
    <property type="term" value="F:identical protein binding"/>
    <property type="evidence" value="ECO:0007669"/>
    <property type="project" value="TreeGrafter"/>
</dbReference>
<dbReference type="Gene3D" id="3.40.640.10">
    <property type="entry name" value="Type I PLP-dependent aspartate aminotransferase-like (Major domain)"/>
    <property type="match status" value="1"/>
</dbReference>
<dbReference type="KEGG" id="nml:Namu_5127"/>
<dbReference type="InterPro" id="IPR015422">
    <property type="entry name" value="PyrdxlP-dep_Trfase_small"/>
</dbReference>
<dbReference type="InterPro" id="IPR005814">
    <property type="entry name" value="Aminotrans_3"/>
</dbReference>
<protein>
    <submittedName>
        <fullName evidence="7">Aminotransferase class-III</fullName>
    </submittedName>
</protein>
<evidence type="ECO:0000256" key="2">
    <source>
        <dbReference type="ARBA" id="ARBA00022576"/>
    </source>
</evidence>
<evidence type="ECO:0000256" key="5">
    <source>
        <dbReference type="RuleBase" id="RU003560"/>
    </source>
</evidence>
<dbReference type="STRING" id="479431.Namu_5127"/>
<dbReference type="GO" id="GO:0008483">
    <property type="term" value="F:transaminase activity"/>
    <property type="evidence" value="ECO:0007669"/>
    <property type="project" value="UniProtKB-KW"/>
</dbReference>
<evidence type="ECO:0000256" key="6">
    <source>
        <dbReference type="SAM" id="MobiDB-lite"/>
    </source>
</evidence>
<dbReference type="AlphaFoldDB" id="C8XBA5"/>
<dbReference type="PROSITE" id="PS00600">
    <property type="entry name" value="AA_TRANSFER_CLASS_3"/>
    <property type="match status" value="1"/>
</dbReference>
<evidence type="ECO:0000256" key="3">
    <source>
        <dbReference type="ARBA" id="ARBA00022679"/>
    </source>
</evidence>
<comment type="cofactor">
    <cofactor evidence="1">
        <name>pyridoxal 5'-phosphate</name>
        <dbReference type="ChEBI" id="CHEBI:597326"/>
    </cofactor>
</comment>
<dbReference type="EMBL" id="CP001737">
    <property type="protein sequence ID" value="ACV81397.1"/>
    <property type="molecule type" value="Genomic_DNA"/>
</dbReference>
<dbReference type="FunFam" id="3.40.640.10:FF:000004">
    <property type="entry name" value="Acetylornithine aminotransferase"/>
    <property type="match status" value="1"/>
</dbReference>
<keyword evidence="3 7" id="KW-0808">Transferase</keyword>
<dbReference type="InterPro" id="IPR015421">
    <property type="entry name" value="PyrdxlP-dep_Trfase_major"/>
</dbReference>
<dbReference type="HOGENOM" id="CLU_016922_10_0_11"/>
<evidence type="ECO:0000313" key="7">
    <source>
        <dbReference type="EMBL" id="ACV81397.1"/>
    </source>
</evidence>
<reference evidence="7 8" key="2">
    <citation type="journal article" date="2010" name="Stand. Genomic Sci.">
        <title>Complete genome sequence of Nakamurella multipartita type strain (Y-104).</title>
        <authorList>
            <person name="Tice H."/>
            <person name="Mayilraj S."/>
            <person name="Sims D."/>
            <person name="Lapidus A."/>
            <person name="Nolan M."/>
            <person name="Lucas S."/>
            <person name="Glavina Del Rio T."/>
            <person name="Copeland A."/>
            <person name="Cheng J.F."/>
            <person name="Meincke L."/>
            <person name="Bruce D."/>
            <person name="Goodwin L."/>
            <person name="Pitluck S."/>
            <person name="Ivanova N."/>
            <person name="Mavromatis K."/>
            <person name="Ovchinnikova G."/>
            <person name="Pati A."/>
            <person name="Chen A."/>
            <person name="Palaniappan K."/>
            <person name="Land M."/>
            <person name="Hauser L."/>
            <person name="Chang Y.J."/>
            <person name="Jeffries C.D."/>
            <person name="Detter J.C."/>
            <person name="Brettin T."/>
            <person name="Rohde M."/>
            <person name="Goker M."/>
            <person name="Bristow J."/>
            <person name="Eisen J.A."/>
            <person name="Markowitz V."/>
            <person name="Hugenholtz P."/>
            <person name="Kyrpides N.C."/>
            <person name="Klenk H.P."/>
            <person name="Chen F."/>
        </authorList>
    </citation>
    <scope>NUCLEOTIDE SEQUENCE [LARGE SCALE GENOMIC DNA]</scope>
    <source>
        <strain evidence="8">ATCC 700099 / DSM 44233 / CIP 104796 / JCM 9543 / NBRC 105858 / Y-104</strain>
    </source>
</reference>
<comment type="similarity">
    <text evidence="5">Belongs to the class-III pyridoxal-phosphate-dependent aminotransferase family.</text>
</comment>
<dbReference type="RefSeq" id="WP_015750205.1">
    <property type="nucleotide sequence ID" value="NC_013235.1"/>
</dbReference>